<evidence type="ECO:0000313" key="1">
    <source>
        <dbReference type="EMBL" id="OYQ09190.1"/>
    </source>
</evidence>
<dbReference type="Pfam" id="PF13279">
    <property type="entry name" value="4HBT_2"/>
    <property type="match status" value="1"/>
</dbReference>
<gene>
    <name evidence="1" type="ORF">B7R77_19725</name>
</gene>
<organism evidence="1 2">
    <name type="scientific">Ralstonia solanacearum K60</name>
    <dbReference type="NCBI Taxonomy" id="1091042"/>
    <lineage>
        <taxon>Bacteria</taxon>
        <taxon>Pseudomonadati</taxon>
        <taxon>Pseudomonadota</taxon>
        <taxon>Betaproteobacteria</taxon>
        <taxon>Burkholderiales</taxon>
        <taxon>Burkholderiaceae</taxon>
        <taxon>Ralstonia</taxon>
        <taxon>Ralstonia solanacearum species complex</taxon>
    </lineage>
</organism>
<proteinExistence type="predicted"/>
<dbReference type="Gene3D" id="3.10.129.10">
    <property type="entry name" value="Hotdog Thioesterase"/>
    <property type="match status" value="1"/>
</dbReference>
<dbReference type="SUPFAM" id="SSF54637">
    <property type="entry name" value="Thioesterase/thiol ester dehydrase-isomerase"/>
    <property type="match status" value="1"/>
</dbReference>
<protein>
    <submittedName>
        <fullName evidence="1">4-hydroxybenzoyl-CoA thioesterase</fullName>
    </submittedName>
</protein>
<evidence type="ECO:0000313" key="2">
    <source>
        <dbReference type="Proteomes" id="UP000216164"/>
    </source>
</evidence>
<accession>A0AAP8D1P1</accession>
<name>A0AAP8D1P1_RALSL</name>
<comment type="caution">
    <text evidence="1">The sequence shown here is derived from an EMBL/GenBank/DDBJ whole genome shotgun (WGS) entry which is preliminary data.</text>
</comment>
<dbReference type="EMBL" id="NCTK01000002">
    <property type="protein sequence ID" value="OYQ09190.1"/>
    <property type="molecule type" value="Genomic_DNA"/>
</dbReference>
<dbReference type="InterPro" id="IPR029069">
    <property type="entry name" value="HotDog_dom_sf"/>
</dbReference>
<sequence length="144" mass="16208">MTRPARAPLSASALTEVPFHDVDAMNVCWHGHYLKYFEIGRAALLRAFDYDYPEMRASGYLWPVVEAHLKYVRPATYGQRIAVRATLLEYENRLKIGYEIADCASGQRLTKGHTVQVAVCAATSELQFVSPAVVFEKVERAWAA</sequence>
<dbReference type="CDD" id="cd00586">
    <property type="entry name" value="4HBT"/>
    <property type="match status" value="1"/>
</dbReference>
<dbReference type="Proteomes" id="UP000216164">
    <property type="component" value="Unassembled WGS sequence"/>
</dbReference>
<reference evidence="1 2" key="1">
    <citation type="submission" date="2017-04" db="EMBL/GenBank/DDBJ databases">
        <title>Genome Announcement: Closed genomes of Ralstonia solanacearum strains K60, UW551, and UW700.</title>
        <authorList>
            <person name="Hayes M."/>
            <person name="Macintyre A.M."/>
            <person name="Allen C."/>
        </authorList>
    </citation>
    <scope>NUCLEOTIDE SEQUENCE [LARGE SCALE GENOMIC DNA]</scope>
    <source>
        <strain evidence="1 2">UW25</strain>
    </source>
</reference>
<dbReference type="AlphaFoldDB" id="A0AAP8D1P1"/>
<dbReference type="RefSeq" id="WP_094394610.1">
    <property type="nucleotide sequence ID" value="NZ_NCTK01000002.1"/>
</dbReference>